<feature type="repeat" description="TPR" evidence="3">
    <location>
        <begin position="76"/>
        <end position="109"/>
    </location>
</feature>
<feature type="repeat" description="TPR" evidence="3">
    <location>
        <begin position="110"/>
        <end position="143"/>
    </location>
</feature>
<evidence type="ECO:0000313" key="5">
    <source>
        <dbReference type="Proteomes" id="UP000321301"/>
    </source>
</evidence>
<feature type="repeat" description="TPR" evidence="3">
    <location>
        <begin position="144"/>
        <end position="177"/>
    </location>
</feature>
<protein>
    <submittedName>
        <fullName evidence="4">Uncharacterized protein</fullName>
    </submittedName>
</protein>
<dbReference type="InterPro" id="IPR019734">
    <property type="entry name" value="TPR_rpt"/>
</dbReference>
<gene>
    <name evidence="4" type="ORF">CQA01_23490</name>
</gene>
<evidence type="ECO:0000256" key="2">
    <source>
        <dbReference type="ARBA" id="ARBA00022803"/>
    </source>
</evidence>
<dbReference type="Gene3D" id="1.25.40.10">
    <property type="entry name" value="Tetratricopeptide repeat domain"/>
    <property type="match status" value="2"/>
</dbReference>
<dbReference type="EMBL" id="BJYV01000009">
    <property type="protein sequence ID" value="GEO21815.1"/>
    <property type="molecule type" value="Genomic_DNA"/>
</dbReference>
<dbReference type="PROSITE" id="PS50293">
    <property type="entry name" value="TPR_REGION"/>
    <property type="match status" value="1"/>
</dbReference>
<dbReference type="SMART" id="SM00028">
    <property type="entry name" value="TPR"/>
    <property type="match status" value="5"/>
</dbReference>
<keyword evidence="2 3" id="KW-0802">TPR repeat</keyword>
<dbReference type="PANTHER" id="PTHR44858">
    <property type="entry name" value="TETRATRICOPEPTIDE REPEAT PROTEIN 6"/>
    <property type="match status" value="1"/>
</dbReference>
<dbReference type="InterPro" id="IPR011990">
    <property type="entry name" value="TPR-like_helical_dom_sf"/>
</dbReference>
<proteinExistence type="predicted"/>
<name>A0A512CCB3_9BACT</name>
<reference evidence="4 5" key="1">
    <citation type="submission" date="2019-07" db="EMBL/GenBank/DDBJ databases">
        <title>Whole genome shotgun sequence of Cyclobacterium qasimii NBRC 106168.</title>
        <authorList>
            <person name="Hosoyama A."/>
            <person name="Uohara A."/>
            <person name="Ohji S."/>
            <person name="Ichikawa N."/>
        </authorList>
    </citation>
    <scope>NUCLEOTIDE SEQUENCE [LARGE SCALE GENOMIC DNA]</scope>
    <source>
        <strain evidence="4 5">NBRC 106168</strain>
    </source>
</reference>
<sequence>MFNPYVGCGLSNSYLCKKNEMYKNIWSSIIALFLLVSCQPSSEELFEAGIGALDKQDFDTAIEHLNRLVEKDTAHAPAWNARGVIFFQTGKLDDAVESFSRSIEVDENNYKPFFNRGNVYMEKEEYKKALIDYNRANGLDFNQMDIYYNRGLALLGLEMYDDALIDFDKALHADPQQPQVLFNKAKALLGNNDPLNAIATLEALTTIDTRNGAAFYLLGVTEMSALGKKAEGCEHLQTALSLGYTQAKDWLDEFCAE</sequence>
<dbReference type="PANTHER" id="PTHR44858:SF1">
    <property type="entry name" value="UDP-N-ACETYLGLUCOSAMINE--PEPTIDE N-ACETYLGLUCOSAMINYLTRANSFERASE SPINDLY-RELATED"/>
    <property type="match status" value="1"/>
</dbReference>
<comment type="caution">
    <text evidence="4">The sequence shown here is derived from an EMBL/GenBank/DDBJ whole genome shotgun (WGS) entry which is preliminary data.</text>
</comment>
<dbReference type="Pfam" id="PF13414">
    <property type="entry name" value="TPR_11"/>
    <property type="match status" value="1"/>
</dbReference>
<dbReference type="InterPro" id="IPR050498">
    <property type="entry name" value="Ycf3"/>
</dbReference>
<dbReference type="Pfam" id="PF13432">
    <property type="entry name" value="TPR_16"/>
    <property type="match status" value="1"/>
</dbReference>
<dbReference type="Proteomes" id="UP000321301">
    <property type="component" value="Unassembled WGS sequence"/>
</dbReference>
<dbReference type="PROSITE" id="PS50005">
    <property type="entry name" value="TPR"/>
    <property type="match status" value="3"/>
</dbReference>
<organism evidence="4 5">
    <name type="scientific">Cyclobacterium qasimii</name>
    <dbReference type="NCBI Taxonomy" id="1350429"/>
    <lineage>
        <taxon>Bacteria</taxon>
        <taxon>Pseudomonadati</taxon>
        <taxon>Bacteroidota</taxon>
        <taxon>Cytophagia</taxon>
        <taxon>Cytophagales</taxon>
        <taxon>Cyclobacteriaceae</taxon>
        <taxon>Cyclobacterium</taxon>
    </lineage>
</organism>
<keyword evidence="5" id="KW-1185">Reference proteome</keyword>
<keyword evidence="1" id="KW-0677">Repeat</keyword>
<accession>A0A512CCB3</accession>
<evidence type="ECO:0000256" key="1">
    <source>
        <dbReference type="ARBA" id="ARBA00022737"/>
    </source>
</evidence>
<dbReference type="AlphaFoldDB" id="A0A512CCB3"/>
<evidence type="ECO:0000256" key="3">
    <source>
        <dbReference type="PROSITE-ProRule" id="PRU00339"/>
    </source>
</evidence>
<evidence type="ECO:0000313" key="4">
    <source>
        <dbReference type="EMBL" id="GEO21815.1"/>
    </source>
</evidence>
<dbReference type="SUPFAM" id="SSF48439">
    <property type="entry name" value="Protein prenylyltransferase"/>
    <property type="match status" value="1"/>
</dbReference>